<sequence length="182" mass="20960">MVNEMLSLLIVVDMQNDFVTKGGALYFESAERVKPVVKDIVSDRMSKAFDLIFTKDWHKPDDLEFNLFPPHCIEGSYGSELFDDLKAMVNDFAGAKFVFKRRFSAFYGTDFDRILQNLSPKTVEICGVDTNICVMYTVEELRNRDYDVIVYEDGTGSYDDGLHSFAISQMRDVLGCKIKRWR</sequence>
<dbReference type="Pfam" id="PF00857">
    <property type="entry name" value="Isochorismatase"/>
    <property type="match status" value="1"/>
</dbReference>
<comment type="caution">
    <text evidence="3">The sequence shown here is derived from an EMBL/GenBank/DDBJ whole genome shotgun (WGS) entry which is preliminary data.</text>
</comment>
<dbReference type="InterPro" id="IPR000868">
    <property type="entry name" value="Isochorismatase-like_dom"/>
</dbReference>
<protein>
    <submittedName>
        <fullName evidence="3">Cysteine hydrolase</fullName>
    </submittedName>
</protein>
<dbReference type="InterPro" id="IPR050272">
    <property type="entry name" value="Isochorismatase-like_hydrls"/>
</dbReference>
<gene>
    <name evidence="3" type="ORF">ENX73_00250</name>
</gene>
<evidence type="ECO:0000259" key="2">
    <source>
        <dbReference type="Pfam" id="PF00857"/>
    </source>
</evidence>
<dbReference type="Gene3D" id="3.40.50.850">
    <property type="entry name" value="Isochorismatase-like"/>
    <property type="match status" value="1"/>
</dbReference>
<dbReference type="EMBL" id="DTPE01000010">
    <property type="protein sequence ID" value="HGE74543.1"/>
    <property type="molecule type" value="Genomic_DNA"/>
</dbReference>
<organism evidence="3">
    <name type="scientific">Mesoaciditoga lauensis</name>
    <dbReference type="NCBI Taxonomy" id="1495039"/>
    <lineage>
        <taxon>Bacteria</taxon>
        <taxon>Thermotogati</taxon>
        <taxon>Thermotogota</taxon>
        <taxon>Thermotogae</taxon>
        <taxon>Mesoaciditogales</taxon>
        <taxon>Mesoaciditogaceae</taxon>
        <taxon>Mesoaciditoga</taxon>
    </lineage>
</organism>
<dbReference type="PANTHER" id="PTHR43540:SF6">
    <property type="entry name" value="ISOCHORISMATASE-LIKE DOMAIN-CONTAINING PROTEIN"/>
    <property type="match status" value="1"/>
</dbReference>
<reference evidence="3" key="1">
    <citation type="journal article" date="2020" name="mSystems">
        <title>Genome- and Community-Level Interaction Insights into Carbon Utilization and Element Cycling Functions of Hydrothermarchaeota in Hydrothermal Sediment.</title>
        <authorList>
            <person name="Zhou Z."/>
            <person name="Liu Y."/>
            <person name="Xu W."/>
            <person name="Pan J."/>
            <person name="Luo Z.H."/>
            <person name="Li M."/>
        </authorList>
    </citation>
    <scope>NUCLEOTIDE SEQUENCE [LARGE SCALE GENOMIC DNA]</scope>
    <source>
        <strain evidence="3">SpSt-966</strain>
    </source>
</reference>
<name>A0A7V3RDE1_9BACT</name>
<keyword evidence="1 3" id="KW-0378">Hydrolase</keyword>
<dbReference type="SUPFAM" id="SSF52499">
    <property type="entry name" value="Isochorismatase-like hydrolases"/>
    <property type="match status" value="1"/>
</dbReference>
<evidence type="ECO:0000313" key="3">
    <source>
        <dbReference type="EMBL" id="HGE74543.1"/>
    </source>
</evidence>
<proteinExistence type="predicted"/>
<dbReference type="InterPro" id="IPR036380">
    <property type="entry name" value="Isochorismatase-like_sf"/>
</dbReference>
<accession>A0A7V3RDE1</accession>
<dbReference type="PANTHER" id="PTHR43540">
    <property type="entry name" value="PEROXYUREIDOACRYLATE/UREIDOACRYLATE AMIDOHYDROLASE-RELATED"/>
    <property type="match status" value="1"/>
</dbReference>
<dbReference type="AlphaFoldDB" id="A0A7V3RDE1"/>
<dbReference type="GO" id="GO:0016787">
    <property type="term" value="F:hydrolase activity"/>
    <property type="evidence" value="ECO:0007669"/>
    <property type="project" value="UniProtKB-KW"/>
</dbReference>
<evidence type="ECO:0000256" key="1">
    <source>
        <dbReference type="ARBA" id="ARBA00022801"/>
    </source>
</evidence>
<feature type="domain" description="Isochorismatase-like" evidence="2">
    <location>
        <begin position="7"/>
        <end position="172"/>
    </location>
</feature>
<dbReference type="CDD" id="cd00431">
    <property type="entry name" value="cysteine_hydrolases"/>
    <property type="match status" value="1"/>
</dbReference>